<dbReference type="GO" id="GO:0046872">
    <property type="term" value="F:metal ion binding"/>
    <property type="evidence" value="ECO:0007669"/>
    <property type="project" value="UniProtKB-KW"/>
</dbReference>
<dbReference type="InterPro" id="IPR029068">
    <property type="entry name" value="Glyas_Bleomycin-R_OHBP_Dase"/>
</dbReference>
<dbReference type="PROSITE" id="PS51819">
    <property type="entry name" value="VOC"/>
    <property type="match status" value="2"/>
</dbReference>
<dbReference type="PANTHER" id="PTHR36113:SF6">
    <property type="entry name" value="FOSFOMYCIN RESISTANCE PROTEIN FOSX"/>
    <property type="match status" value="1"/>
</dbReference>
<reference evidence="3" key="1">
    <citation type="submission" date="2012-02" db="EMBL/GenBank/DDBJ databases">
        <title>Whole genome shotgun sequence of Gordonia otitidis NBRC 100426.</title>
        <authorList>
            <person name="Yoshida I."/>
            <person name="Hosoyama A."/>
            <person name="Tsuchikane K."/>
            <person name="Katsumata H."/>
            <person name="Yamazaki S."/>
            <person name="Fujita N."/>
        </authorList>
    </citation>
    <scope>NUCLEOTIDE SEQUENCE [LARGE SCALE GENOMIC DNA]</scope>
    <source>
        <strain evidence="3">NBRC 100426</strain>
    </source>
</reference>
<protein>
    <submittedName>
        <fullName evidence="3">Extradiol dioxygenase</fullName>
    </submittedName>
</protein>
<name>H5TP87_GORO1</name>
<evidence type="ECO:0000259" key="2">
    <source>
        <dbReference type="PROSITE" id="PS51819"/>
    </source>
</evidence>
<evidence type="ECO:0000256" key="1">
    <source>
        <dbReference type="ARBA" id="ARBA00022723"/>
    </source>
</evidence>
<dbReference type="EMBL" id="BAFB01000153">
    <property type="protein sequence ID" value="GAB35295.1"/>
    <property type="molecule type" value="Genomic_DNA"/>
</dbReference>
<dbReference type="AlphaFoldDB" id="H5TP87"/>
<evidence type="ECO:0000313" key="3">
    <source>
        <dbReference type="EMBL" id="GAB35295.1"/>
    </source>
</evidence>
<dbReference type="GO" id="GO:0051213">
    <property type="term" value="F:dioxygenase activity"/>
    <property type="evidence" value="ECO:0007669"/>
    <property type="project" value="UniProtKB-KW"/>
</dbReference>
<keyword evidence="3" id="KW-0223">Dioxygenase</keyword>
<gene>
    <name evidence="3" type="ORF">GOOTI_153_00050</name>
</gene>
<feature type="domain" description="VOC" evidence="2">
    <location>
        <begin position="19"/>
        <end position="133"/>
    </location>
</feature>
<organism evidence="3 4">
    <name type="scientific">Gordonia otitidis (strain DSM 44809 / CCUG 52243 / JCM 12355 / NBRC 100426 / IFM 10032)</name>
    <dbReference type="NCBI Taxonomy" id="1108044"/>
    <lineage>
        <taxon>Bacteria</taxon>
        <taxon>Bacillati</taxon>
        <taxon>Actinomycetota</taxon>
        <taxon>Actinomycetes</taxon>
        <taxon>Mycobacteriales</taxon>
        <taxon>Gordoniaceae</taxon>
        <taxon>Gordonia</taxon>
    </lineage>
</organism>
<accession>H5TP87</accession>
<keyword evidence="1" id="KW-0479">Metal-binding</keyword>
<dbReference type="OrthoDB" id="3827654at2"/>
<keyword evidence="4" id="KW-1185">Reference proteome</keyword>
<dbReference type="Pfam" id="PF00903">
    <property type="entry name" value="Glyoxalase"/>
    <property type="match status" value="2"/>
</dbReference>
<proteinExistence type="predicted"/>
<dbReference type="InterPro" id="IPR037523">
    <property type="entry name" value="VOC_core"/>
</dbReference>
<feature type="domain" description="VOC" evidence="2">
    <location>
        <begin position="151"/>
        <end position="264"/>
    </location>
</feature>
<evidence type="ECO:0000313" key="4">
    <source>
        <dbReference type="Proteomes" id="UP000005038"/>
    </source>
</evidence>
<dbReference type="STRING" id="1108044.GOOTI_153_00050"/>
<comment type="caution">
    <text evidence="3">The sequence shown here is derived from an EMBL/GenBank/DDBJ whole genome shotgun (WGS) entry which is preliminary data.</text>
</comment>
<dbReference type="InterPro" id="IPR051332">
    <property type="entry name" value="Fosfomycin_Res_Enzymes"/>
</dbReference>
<dbReference type="PANTHER" id="PTHR36113">
    <property type="entry name" value="LYASE, PUTATIVE-RELATED-RELATED"/>
    <property type="match status" value="1"/>
</dbReference>
<dbReference type="InterPro" id="IPR004360">
    <property type="entry name" value="Glyas_Fos-R_dOase_dom"/>
</dbReference>
<sequence>MLYSQMPPVAASPVCRLRGLRSVALTVPDPEASRDFYHEVWGLSTVDEDGDRFWLRATGSEHHVLDLRSGEQNALGGISFALGTPQEVDDAGRALDALGIPLLRAPGMLDDAGGGYGLALVDPEGRVIELSADTFAVTAAEPAGRRAIPRKIAHVVLNTTDIERTSQFYTQVLGMRISDWSERQMAFLRCNSDHHVIALNQAPWPSINHVAYEMSSLDHFMRGIGSLKSHGIAPQWGPGRHGPGDNTFSYFTDPAGLVCEYTSEVAQIDEDAWLCRTWRRTPELSDQWGTAGPPTTTVRSAMAGIADLGARALVTPRDPDYFYGAPAELAGVS</sequence>
<keyword evidence="3" id="KW-0560">Oxidoreductase</keyword>
<dbReference type="Proteomes" id="UP000005038">
    <property type="component" value="Unassembled WGS sequence"/>
</dbReference>
<dbReference type="SUPFAM" id="SSF54593">
    <property type="entry name" value="Glyoxalase/Bleomycin resistance protein/Dihydroxybiphenyl dioxygenase"/>
    <property type="match status" value="1"/>
</dbReference>
<dbReference type="Gene3D" id="3.10.180.10">
    <property type="entry name" value="2,3-Dihydroxybiphenyl 1,2-Dioxygenase, domain 1"/>
    <property type="match status" value="2"/>
</dbReference>
<dbReference type="CDD" id="cd08362">
    <property type="entry name" value="BphC5-RrK37_N_like"/>
    <property type="match status" value="1"/>
</dbReference>